<proteinExistence type="predicted"/>
<accession>A0A0E9RFM1</accession>
<protein>
    <submittedName>
        <fullName evidence="1">Uncharacterized protein</fullName>
    </submittedName>
</protein>
<reference evidence="1" key="1">
    <citation type="submission" date="2014-11" db="EMBL/GenBank/DDBJ databases">
        <authorList>
            <person name="Amaro Gonzalez C."/>
        </authorList>
    </citation>
    <scope>NUCLEOTIDE SEQUENCE</scope>
</reference>
<dbReference type="AlphaFoldDB" id="A0A0E9RFM1"/>
<dbReference type="EMBL" id="GBXM01080960">
    <property type="protein sequence ID" value="JAH27617.1"/>
    <property type="molecule type" value="Transcribed_RNA"/>
</dbReference>
<sequence length="70" mass="8262">MVCLMEMEKAVFSVVPQSPSIQFKPMIEKGHDILRIIPASRFFSDWLICALWSLERLVMKDTSLRRKEMF</sequence>
<name>A0A0E9RFM1_ANGAN</name>
<organism evidence="1">
    <name type="scientific">Anguilla anguilla</name>
    <name type="common">European freshwater eel</name>
    <name type="synonym">Muraena anguilla</name>
    <dbReference type="NCBI Taxonomy" id="7936"/>
    <lineage>
        <taxon>Eukaryota</taxon>
        <taxon>Metazoa</taxon>
        <taxon>Chordata</taxon>
        <taxon>Craniata</taxon>
        <taxon>Vertebrata</taxon>
        <taxon>Euteleostomi</taxon>
        <taxon>Actinopterygii</taxon>
        <taxon>Neopterygii</taxon>
        <taxon>Teleostei</taxon>
        <taxon>Anguilliformes</taxon>
        <taxon>Anguillidae</taxon>
        <taxon>Anguilla</taxon>
    </lineage>
</organism>
<reference evidence="1" key="2">
    <citation type="journal article" date="2015" name="Fish Shellfish Immunol.">
        <title>Early steps in the European eel (Anguilla anguilla)-Vibrio vulnificus interaction in the gills: Role of the RtxA13 toxin.</title>
        <authorList>
            <person name="Callol A."/>
            <person name="Pajuelo D."/>
            <person name="Ebbesson L."/>
            <person name="Teles M."/>
            <person name="MacKenzie S."/>
            <person name="Amaro C."/>
        </authorList>
    </citation>
    <scope>NUCLEOTIDE SEQUENCE</scope>
</reference>
<evidence type="ECO:0000313" key="1">
    <source>
        <dbReference type="EMBL" id="JAH27617.1"/>
    </source>
</evidence>